<dbReference type="SUPFAM" id="SSF52540">
    <property type="entry name" value="P-loop containing nucleoside triphosphate hydrolases"/>
    <property type="match status" value="1"/>
</dbReference>
<keyword evidence="6" id="KW-0378">Hydrolase</keyword>
<evidence type="ECO:0000256" key="7">
    <source>
        <dbReference type="ARBA" id="ARBA00022806"/>
    </source>
</evidence>
<name>A0ABZ0RJF6_9BACT</name>
<keyword evidence="7" id="KW-0347">Helicase</keyword>
<evidence type="ECO:0000256" key="9">
    <source>
        <dbReference type="ARBA" id="ARBA00023118"/>
    </source>
</evidence>
<keyword evidence="13" id="KW-1185">Reference proteome</keyword>
<dbReference type="Pfam" id="PF18019">
    <property type="entry name" value="Cas3_HD"/>
    <property type="match status" value="1"/>
</dbReference>
<organism evidence="12 13">
    <name type="scientific">Coraliomargarita algicola</name>
    <dbReference type="NCBI Taxonomy" id="3092156"/>
    <lineage>
        <taxon>Bacteria</taxon>
        <taxon>Pseudomonadati</taxon>
        <taxon>Verrucomicrobiota</taxon>
        <taxon>Opitutia</taxon>
        <taxon>Puniceicoccales</taxon>
        <taxon>Coraliomargaritaceae</taxon>
        <taxon>Coraliomargarita</taxon>
    </lineage>
</organism>
<dbReference type="InterPro" id="IPR011545">
    <property type="entry name" value="DEAD/DEAH_box_helicase_dom"/>
</dbReference>
<keyword evidence="5" id="KW-0547">Nucleotide-binding</keyword>
<dbReference type="SMART" id="SM00490">
    <property type="entry name" value="HELICc"/>
    <property type="match status" value="1"/>
</dbReference>
<evidence type="ECO:0000259" key="10">
    <source>
        <dbReference type="PROSITE" id="PS51194"/>
    </source>
</evidence>
<evidence type="ECO:0000256" key="6">
    <source>
        <dbReference type="ARBA" id="ARBA00022801"/>
    </source>
</evidence>
<dbReference type="InterPro" id="IPR014001">
    <property type="entry name" value="Helicase_ATP-bd"/>
</dbReference>
<dbReference type="SMART" id="SM00487">
    <property type="entry name" value="DEXDc"/>
    <property type="match status" value="1"/>
</dbReference>
<evidence type="ECO:0000313" key="13">
    <source>
        <dbReference type="Proteomes" id="UP001324993"/>
    </source>
</evidence>
<evidence type="ECO:0000313" key="12">
    <source>
        <dbReference type="EMBL" id="WPJ95667.1"/>
    </source>
</evidence>
<evidence type="ECO:0000256" key="1">
    <source>
        <dbReference type="ARBA" id="ARBA00006847"/>
    </source>
</evidence>
<gene>
    <name evidence="12" type="primary">cas3</name>
    <name evidence="12" type="ORF">SH580_19805</name>
</gene>
<keyword evidence="4" id="KW-0479">Metal-binding</keyword>
<dbReference type="Pfam" id="PF00270">
    <property type="entry name" value="DEAD"/>
    <property type="match status" value="1"/>
</dbReference>
<dbReference type="Pfam" id="PF22590">
    <property type="entry name" value="Cas3-like_C_2"/>
    <property type="match status" value="1"/>
</dbReference>
<dbReference type="CDD" id="cd17930">
    <property type="entry name" value="DEXHc_cas3"/>
    <property type="match status" value="1"/>
</dbReference>
<feature type="domain" description="HD Cas3-type" evidence="11">
    <location>
        <begin position="17"/>
        <end position="192"/>
    </location>
</feature>
<evidence type="ECO:0000256" key="3">
    <source>
        <dbReference type="ARBA" id="ARBA00022722"/>
    </source>
</evidence>
<dbReference type="PANTHER" id="PTHR47963">
    <property type="entry name" value="DEAD-BOX ATP-DEPENDENT RNA HELICASE 47, MITOCHONDRIAL"/>
    <property type="match status" value="1"/>
</dbReference>
<proteinExistence type="inferred from homology"/>
<dbReference type="CDD" id="cd09641">
    <property type="entry name" value="Cas3''_I"/>
    <property type="match status" value="1"/>
</dbReference>
<comment type="similarity">
    <text evidence="2">In the central section; belongs to the CRISPR-associated helicase Cas3 family.</text>
</comment>
<protein>
    <submittedName>
        <fullName evidence="12">CRISPR-associated helicase Cas3</fullName>
    </submittedName>
</protein>
<evidence type="ECO:0000256" key="8">
    <source>
        <dbReference type="ARBA" id="ARBA00022840"/>
    </source>
</evidence>
<evidence type="ECO:0000259" key="11">
    <source>
        <dbReference type="PROSITE" id="PS51643"/>
    </source>
</evidence>
<dbReference type="RefSeq" id="WP_319832545.1">
    <property type="nucleotide sequence ID" value="NZ_CP138858.1"/>
</dbReference>
<dbReference type="Gene3D" id="1.10.3210.30">
    <property type="match status" value="1"/>
</dbReference>
<dbReference type="Proteomes" id="UP001324993">
    <property type="component" value="Chromosome"/>
</dbReference>
<dbReference type="InterPro" id="IPR038257">
    <property type="entry name" value="CRISPR-assoc_Cas3_HD_sf"/>
</dbReference>
<reference evidence="12 13" key="1">
    <citation type="submission" date="2023-11" db="EMBL/GenBank/DDBJ databases">
        <title>Coraliomargarita sp. nov., isolated from marine algae.</title>
        <authorList>
            <person name="Lee J.K."/>
            <person name="Baek J.H."/>
            <person name="Kim J.M."/>
            <person name="Choi D.G."/>
            <person name="Jeon C.O."/>
        </authorList>
    </citation>
    <scope>NUCLEOTIDE SEQUENCE [LARGE SCALE GENOMIC DNA]</scope>
    <source>
        <strain evidence="12 13">J2-16</strain>
    </source>
</reference>
<dbReference type="InterPro" id="IPR050547">
    <property type="entry name" value="DEAD_box_RNA_helicases"/>
</dbReference>
<comment type="similarity">
    <text evidence="1">In the N-terminal section; belongs to the CRISPR-associated nuclease Cas3-HD family.</text>
</comment>
<evidence type="ECO:0000256" key="5">
    <source>
        <dbReference type="ARBA" id="ARBA00022741"/>
    </source>
</evidence>
<dbReference type="InterPro" id="IPR054712">
    <property type="entry name" value="Cas3-like_dom"/>
</dbReference>
<evidence type="ECO:0000256" key="2">
    <source>
        <dbReference type="ARBA" id="ARBA00009046"/>
    </source>
</evidence>
<dbReference type="InterPro" id="IPR006483">
    <property type="entry name" value="CRISPR-assoc_Cas3_HD"/>
</dbReference>
<keyword evidence="3" id="KW-0540">Nuclease</keyword>
<dbReference type="NCBIfam" id="TIGR01587">
    <property type="entry name" value="cas3_core"/>
    <property type="match status" value="1"/>
</dbReference>
<dbReference type="InterPro" id="IPR027417">
    <property type="entry name" value="P-loop_NTPase"/>
</dbReference>
<dbReference type="PROSITE" id="PS51643">
    <property type="entry name" value="HD_CAS3"/>
    <property type="match status" value="1"/>
</dbReference>
<sequence length="880" mass="98171">MKDFTLNDCWAKTDPETGQPCLSVTEHCKIVGSVAETLLSRLPPLVANQLPQGSVALVAAHDIGKLTPGFQLKAPLWPWHQTLKESIIADSLTTNHAIVSQWHLQNHSALRGNKKSQYWLVSTGGHHGSYPLACRTMKQAPYEGGNNSFLQLRNELTELLIQSFGSLPLEIAKHEFERIHLLTGFTIFSDWIGSNADWFPANISTDDKSLRDRSHEVLDSLRWNPRIHQQRSFGHQFTPQAPETFSPRPIQSALLEAADSPGLYIVEAPMGMGKTEAALTTAYQRWTQGDERGLYFALPTQLTSNKIHDRITTFLENILDDDSTQTLIHGNTWLGDKKSQTICPAFKEMNPDQPENEANDINEALRWYSSTRKQLMAPFGTGTIDQALLAVLPARFAALRYFALAGKVVVIDEVHSFDPYMSALIDRLIRYLIKAGSTVIILSATLTAQRRAELVQAAGASERSQPQDYPLITKVPTGSTHATHVSVPYQLAPQTVNLRHQHMHPDIEDEFWESIADKVEAGANVVVIRNTVALAQNTYRQLKARLSSRIPDENIGLLHSRFPQNERQTNEDYWTGILGKDDAKRPQGSLLVSTQIVEQSVDIDADCLITDLAPTELILQRIGRLHRHQRPRPAGFEQATCYILHPSTDWEGDAETVKDALSPHHWIYPPLTLWQAAQTLAPLSTIQLPQDIRPLLEQAASCQVPAKASSALCQFHDEHSRKRSAMHGTAALRDVFNASAIDDNEGTETRYGIKPSALLIILPSAPVEQGGNVIWQLPDGSTETHRVGEFNYPLAKALQTHATRIPAYLVKAQLSNCPDWLKQHIESGVLAVQADDSSELQLVHNSESATHTLSYRHDLGISYEKNESISHFSDPEDFWF</sequence>
<dbReference type="Gene3D" id="3.40.50.300">
    <property type="entry name" value="P-loop containing nucleotide triphosphate hydrolases"/>
    <property type="match status" value="2"/>
</dbReference>
<dbReference type="NCBIfam" id="TIGR01596">
    <property type="entry name" value="cas3_HD"/>
    <property type="match status" value="1"/>
</dbReference>
<feature type="domain" description="Helicase C-terminal" evidence="10">
    <location>
        <begin position="506"/>
        <end position="679"/>
    </location>
</feature>
<dbReference type="EMBL" id="CP138858">
    <property type="protein sequence ID" value="WPJ95667.1"/>
    <property type="molecule type" value="Genomic_DNA"/>
</dbReference>
<dbReference type="InterPro" id="IPR006474">
    <property type="entry name" value="Helicase_Cas3_CRISPR-ass_core"/>
</dbReference>
<keyword evidence="9" id="KW-0051">Antiviral defense</keyword>
<dbReference type="PROSITE" id="PS51194">
    <property type="entry name" value="HELICASE_CTER"/>
    <property type="match status" value="1"/>
</dbReference>
<evidence type="ECO:0000256" key="4">
    <source>
        <dbReference type="ARBA" id="ARBA00022723"/>
    </source>
</evidence>
<keyword evidence="8" id="KW-0067">ATP-binding</keyword>
<dbReference type="InterPro" id="IPR001650">
    <property type="entry name" value="Helicase_C-like"/>
</dbReference>
<dbReference type="PANTHER" id="PTHR47963:SF9">
    <property type="entry name" value="CRISPR-ASSOCIATED ENDONUCLEASE_HELICASE CAS3"/>
    <property type="match status" value="1"/>
</dbReference>
<accession>A0ABZ0RJF6</accession>